<feature type="transmembrane region" description="Helical" evidence="5">
    <location>
        <begin position="12"/>
        <end position="29"/>
    </location>
</feature>
<dbReference type="Pfam" id="PF07681">
    <property type="entry name" value="DoxX"/>
    <property type="match status" value="1"/>
</dbReference>
<dbReference type="STRING" id="167539.Pro_1006"/>
<dbReference type="OrthoDB" id="495902at2"/>
<proteinExistence type="predicted"/>
<feature type="transmembrane region" description="Helical" evidence="5">
    <location>
        <begin position="75"/>
        <end position="93"/>
    </location>
</feature>
<dbReference type="AlphaFoldDB" id="Q7VBT6"/>
<keyword evidence="4 5" id="KW-0472">Membrane</keyword>
<dbReference type="RefSeq" id="WP_011125158.1">
    <property type="nucleotide sequence ID" value="NC_005042.1"/>
</dbReference>
<evidence type="ECO:0000256" key="2">
    <source>
        <dbReference type="ARBA" id="ARBA00022692"/>
    </source>
</evidence>
<evidence type="ECO:0000313" key="7">
    <source>
        <dbReference type="Proteomes" id="UP000001420"/>
    </source>
</evidence>
<comment type="subcellular location">
    <subcellularLocation>
        <location evidence="1">Membrane</location>
        <topology evidence="1">Multi-pass membrane protein</topology>
    </subcellularLocation>
</comment>
<evidence type="ECO:0000256" key="1">
    <source>
        <dbReference type="ARBA" id="ARBA00004141"/>
    </source>
</evidence>
<dbReference type="eggNOG" id="COG2259">
    <property type="taxonomic scope" value="Bacteria"/>
</dbReference>
<sequence>MHYFSSRVLDFLGRVFLASTFVVAIPSKFLNYPVVLNTIIQKGIPETQANILLVAAIFLLISGSLALVFGKDQKIGAIFLLIFLVPTTIIFHLKPFQPQAFFMNTGLTGALILAITRSQLPPKAINKYSFDEFLQFLIETFRKLVR</sequence>
<keyword evidence="2 5" id="KW-0812">Transmembrane</keyword>
<protein>
    <submittedName>
        <fullName evidence="6">Uncharacterized membrane protein</fullName>
    </submittedName>
</protein>
<dbReference type="PATRIC" id="fig|167539.5.peg.1057"/>
<dbReference type="EnsemblBacteria" id="AAQ00051">
    <property type="protein sequence ID" value="AAQ00051"/>
    <property type="gene ID" value="Pro_1006"/>
</dbReference>
<dbReference type="InterPro" id="IPR032808">
    <property type="entry name" value="DoxX"/>
</dbReference>
<evidence type="ECO:0000256" key="5">
    <source>
        <dbReference type="SAM" id="Phobius"/>
    </source>
</evidence>
<reference evidence="6 7" key="1">
    <citation type="journal article" date="2003" name="Proc. Natl. Acad. Sci. U.S.A.">
        <title>Genome sequence of the cyanobacterium Prochlorococcus marinus SS120, a nearly minimal oxyphototrophic genome.</title>
        <authorList>
            <person name="Dufresne A."/>
            <person name="Salanoubat M."/>
            <person name="Partensky F."/>
            <person name="Artiguenave F."/>
            <person name="Axmann I.M."/>
            <person name="Barbe V."/>
            <person name="Duprat S."/>
            <person name="Galperin M.Y."/>
            <person name="Koonin E.V."/>
            <person name="Le Gall F."/>
            <person name="Makarova K.S."/>
            <person name="Ostrowski M."/>
            <person name="Oztas S."/>
            <person name="Robert C."/>
            <person name="Rogozin I.B."/>
            <person name="Scanlan D.J."/>
            <person name="Tandeau de Marsac N."/>
            <person name="Weissenbach J."/>
            <person name="Wincker P."/>
            <person name="Wolf Y.I."/>
            <person name="Hess W.R."/>
        </authorList>
    </citation>
    <scope>NUCLEOTIDE SEQUENCE [LARGE SCALE GENOMIC DNA]</scope>
    <source>
        <strain evidence="7">SARG / CCMP1375 / SS120</strain>
    </source>
</reference>
<evidence type="ECO:0000313" key="6">
    <source>
        <dbReference type="EMBL" id="AAQ00051.1"/>
    </source>
</evidence>
<dbReference type="Proteomes" id="UP000001420">
    <property type="component" value="Chromosome"/>
</dbReference>
<evidence type="ECO:0000256" key="4">
    <source>
        <dbReference type="ARBA" id="ARBA00023136"/>
    </source>
</evidence>
<dbReference type="KEGG" id="pma:Pro_1006"/>
<accession>Q7VBT6</accession>
<keyword evidence="3 5" id="KW-1133">Transmembrane helix</keyword>
<gene>
    <name evidence="6" type="ordered locus">Pro_1006</name>
</gene>
<organism evidence="6 7">
    <name type="scientific">Prochlorococcus marinus (strain SARG / CCMP1375 / SS120)</name>
    <dbReference type="NCBI Taxonomy" id="167539"/>
    <lineage>
        <taxon>Bacteria</taxon>
        <taxon>Bacillati</taxon>
        <taxon>Cyanobacteriota</taxon>
        <taxon>Cyanophyceae</taxon>
        <taxon>Synechococcales</taxon>
        <taxon>Prochlorococcaceae</taxon>
        <taxon>Prochlorococcus</taxon>
    </lineage>
</organism>
<evidence type="ECO:0000256" key="3">
    <source>
        <dbReference type="ARBA" id="ARBA00022989"/>
    </source>
</evidence>
<dbReference type="GO" id="GO:0016020">
    <property type="term" value="C:membrane"/>
    <property type="evidence" value="ECO:0007669"/>
    <property type="project" value="UniProtKB-SubCell"/>
</dbReference>
<feature type="transmembrane region" description="Helical" evidence="5">
    <location>
        <begin position="49"/>
        <end position="68"/>
    </location>
</feature>
<dbReference type="EMBL" id="AE017126">
    <property type="protein sequence ID" value="AAQ00051.1"/>
    <property type="molecule type" value="Genomic_DNA"/>
</dbReference>
<name>Q7VBT6_PROMA</name>
<dbReference type="HOGENOM" id="CLU_058421_9_0_3"/>
<keyword evidence="7" id="KW-1185">Reference proteome</keyword>